<dbReference type="InterPro" id="IPR029787">
    <property type="entry name" value="Nucleotide_cyclase"/>
</dbReference>
<feature type="transmembrane region" description="Helical" evidence="1">
    <location>
        <begin position="15"/>
        <end position="35"/>
    </location>
</feature>
<proteinExistence type="predicted"/>
<dbReference type="PROSITE" id="PS50887">
    <property type="entry name" value="GGDEF"/>
    <property type="match status" value="1"/>
</dbReference>
<name>A0ABU8E7I2_9ACTN</name>
<dbReference type="NCBIfam" id="TIGR00254">
    <property type="entry name" value="GGDEF"/>
    <property type="match status" value="1"/>
</dbReference>
<dbReference type="InterPro" id="IPR043128">
    <property type="entry name" value="Rev_trsase/Diguanyl_cyclase"/>
</dbReference>
<keyword evidence="3" id="KW-0808">Transferase</keyword>
<keyword evidence="4" id="KW-1185">Reference proteome</keyword>
<feature type="domain" description="GGDEF" evidence="2">
    <location>
        <begin position="211"/>
        <end position="346"/>
    </location>
</feature>
<evidence type="ECO:0000313" key="3">
    <source>
        <dbReference type="EMBL" id="MEI4278789.1"/>
    </source>
</evidence>
<organism evidence="3 4">
    <name type="scientific">Klenkia terrae</name>
    <dbReference type="NCBI Taxonomy" id="1052259"/>
    <lineage>
        <taxon>Bacteria</taxon>
        <taxon>Bacillati</taxon>
        <taxon>Actinomycetota</taxon>
        <taxon>Actinomycetes</taxon>
        <taxon>Geodermatophilales</taxon>
        <taxon>Geodermatophilaceae</taxon>
        <taxon>Klenkia</taxon>
    </lineage>
</organism>
<accession>A0ABU8E7I2</accession>
<feature type="transmembrane region" description="Helical" evidence="1">
    <location>
        <begin position="47"/>
        <end position="67"/>
    </location>
</feature>
<dbReference type="CDD" id="cd01949">
    <property type="entry name" value="GGDEF"/>
    <property type="match status" value="1"/>
</dbReference>
<dbReference type="EMBL" id="JBAPLV010000009">
    <property type="protein sequence ID" value="MEI4278789.1"/>
    <property type="molecule type" value="Genomic_DNA"/>
</dbReference>
<gene>
    <name evidence="3" type="ORF">UXQ13_09960</name>
</gene>
<dbReference type="SMART" id="SM00267">
    <property type="entry name" value="GGDEF"/>
    <property type="match status" value="1"/>
</dbReference>
<evidence type="ECO:0000256" key="1">
    <source>
        <dbReference type="SAM" id="Phobius"/>
    </source>
</evidence>
<sequence length="346" mass="35223">MLVHPSLRARHPRRAARTAAGVLGVGASVLAGFAWFDPATPTVDQRWASWAVALLAAALAACCLRIDPHRSDRLGLLTAAPALGAVLVCVQAWHTGDVSASVQVFLALPVVAAATQLRAGGAGVAVATAVVGDLVLTLHLMPTGAALTDVVFVGTTLAVVAAVLVRLEDAQAADKAELARLAAVDTLTGLVTRRVLDDALATALSSAASAQGTALILVDVDEFKAINDGHGHPVGDDALRHLAAVLARSVREDDAVVSRMGGDELAVLLPGCSADVAATRADDLVNAVRAAPLPLADGTVLPITISVGVAQVPRHAVGLRELYAAADAALYTAKRAGRDRWATAAA</sequence>
<dbReference type="RefSeq" id="WP_225235876.1">
    <property type="nucleotide sequence ID" value="NZ_JBAPLV010000009.1"/>
</dbReference>
<keyword evidence="1" id="KW-0472">Membrane</keyword>
<dbReference type="SUPFAM" id="SSF55073">
    <property type="entry name" value="Nucleotide cyclase"/>
    <property type="match status" value="1"/>
</dbReference>
<keyword evidence="1" id="KW-1133">Transmembrane helix</keyword>
<dbReference type="Proteomes" id="UP001373496">
    <property type="component" value="Unassembled WGS sequence"/>
</dbReference>
<evidence type="ECO:0000313" key="4">
    <source>
        <dbReference type="Proteomes" id="UP001373496"/>
    </source>
</evidence>
<comment type="caution">
    <text evidence="3">The sequence shown here is derived from an EMBL/GenBank/DDBJ whole genome shotgun (WGS) entry which is preliminary data.</text>
</comment>
<dbReference type="Pfam" id="PF00990">
    <property type="entry name" value="GGDEF"/>
    <property type="match status" value="1"/>
</dbReference>
<dbReference type="InterPro" id="IPR050469">
    <property type="entry name" value="Diguanylate_Cyclase"/>
</dbReference>
<dbReference type="PANTHER" id="PTHR45138">
    <property type="entry name" value="REGULATORY COMPONENTS OF SENSORY TRANSDUCTION SYSTEM"/>
    <property type="match status" value="1"/>
</dbReference>
<dbReference type="GO" id="GO:0052621">
    <property type="term" value="F:diguanylate cyclase activity"/>
    <property type="evidence" value="ECO:0007669"/>
    <property type="project" value="UniProtKB-EC"/>
</dbReference>
<dbReference type="Gene3D" id="3.30.70.270">
    <property type="match status" value="1"/>
</dbReference>
<keyword evidence="1" id="KW-0812">Transmembrane</keyword>
<dbReference type="EC" id="2.7.7.65" evidence="3"/>
<evidence type="ECO:0000259" key="2">
    <source>
        <dbReference type="PROSITE" id="PS50887"/>
    </source>
</evidence>
<dbReference type="InterPro" id="IPR000160">
    <property type="entry name" value="GGDEF_dom"/>
</dbReference>
<keyword evidence="3" id="KW-0548">Nucleotidyltransferase</keyword>
<protein>
    <submittedName>
        <fullName evidence="3">GGDEF domain-containing protein</fullName>
        <ecNumber evidence="3">2.7.7.65</ecNumber>
    </submittedName>
</protein>
<dbReference type="PANTHER" id="PTHR45138:SF9">
    <property type="entry name" value="DIGUANYLATE CYCLASE DGCM-RELATED"/>
    <property type="match status" value="1"/>
</dbReference>
<feature type="transmembrane region" description="Helical" evidence="1">
    <location>
        <begin position="147"/>
        <end position="165"/>
    </location>
</feature>
<feature type="transmembrane region" description="Helical" evidence="1">
    <location>
        <begin position="74"/>
        <end position="94"/>
    </location>
</feature>
<reference evidence="3 4" key="1">
    <citation type="submission" date="2024-03" db="EMBL/GenBank/DDBJ databases">
        <title>Draft genome sequence of Klenkia terrae.</title>
        <authorList>
            <person name="Duangmal K."/>
            <person name="Chantavorakit T."/>
        </authorList>
    </citation>
    <scope>NUCLEOTIDE SEQUENCE [LARGE SCALE GENOMIC DNA]</scope>
    <source>
        <strain evidence="3 4">JCM 17786</strain>
    </source>
</reference>